<dbReference type="InterPro" id="IPR011990">
    <property type="entry name" value="TPR-like_helical_dom_sf"/>
</dbReference>
<organism evidence="2 3">
    <name type="scientific">Sulfidibacter corallicola</name>
    <dbReference type="NCBI Taxonomy" id="2818388"/>
    <lineage>
        <taxon>Bacteria</taxon>
        <taxon>Pseudomonadati</taxon>
        <taxon>Acidobacteriota</taxon>
        <taxon>Holophagae</taxon>
        <taxon>Acanthopleuribacterales</taxon>
        <taxon>Acanthopleuribacteraceae</taxon>
        <taxon>Sulfidibacter</taxon>
    </lineage>
</organism>
<reference evidence="2" key="1">
    <citation type="submission" date="2021-03" db="EMBL/GenBank/DDBJ databases">
        <title>Acanthopleuribacteraceae sp. M133.</title>
        <authorList>
            <person name="Wang G."/>
        </authorList>
    </citation>
    <scope>NUCLEOTIDE SEQUENCE</scope>
    <source>
        <strain evidence="2">M133</strain>
    </source>
</reference>
<name>A0A8A4TNB6_SULCO</name>
<dbReference type="Gene3D" id="1.25.40.10">
    <property type="entry name" value="Tetratricopeptide repeat domain"/>
    <property type="match status" value="1"/>
</dbReference>
<dbReference type="SUPFAM" id="SSF48452">
    <property type="entry name" value="TPR-like"/>
    <property type="match status" value="1"/>
</dbReference>
<feature type="signal peptide" evidence="1">
    <location>
        <begin position="1"/>
        <end position="19"/>
    </location>
</feature>
<evidence type="ECO:0000313" key="3">
    <source>
        <dbReference type="Proteomes" id="UP000663929"/>
    </source>
</evidence>
<accession>A0A8A4TNB6</accession>
<proteinExistence type="predicted"/>
<keyword evidence="1" id="KW-0732">Signal</keyword>
<evidence type="ECO:0008006" key="4">
    <source>
        <dbReference type="Google" id="ProtNLM"/>
    </source>
</evidence>
<evidence type="ECO:0000256" key="1">
    <source>
        <dbReference type="SAM" id="SignalP"/>
    </source>
</evidence>
<dbReference type="Proteomes" id="UP000663929">
    <property type="component" value="Chromosome"/>
</dbReference>
<evidence type="ECO:0000313" key="2">
    <source>
        <dbReference type="EMBL" id="QTD51479.1"/>
    </source>
</evidence>
<keyword evidence="3" id="KW-1185">Reference proteome</keyword>
<protein>
    <recommendedName>
        <fullName evidence="4">Tetratricopeptide repeat protein</fullName>
    </recommendedName>
</protein>
<dbReference type="EMBL" id="CP071793">
    <property type="protein sequence ID" value="QTD51479.1"/>
    <property type="molecule type" value="Genomic_DNA"/>
</dbReference>
<gene>
    <name evidence="2" type="ORF">J3U87_03335</name>
</gene>
<dbReference type="KEGG" id="scor:J3U87_03335"/>
<dbReference type="AlphaFoldDB" id="A0A8A4TNB6"/>
<dbReference type="RefSeq" id="WP_237381608.1">
    <property type="nucleotide sequence ID" value="NZ_CP071793.1"/>
</dbReference>
<feature type="chain" id="PRO_5035149827" description="Tetratricopeptide repeat protein" evidence="1">
    <location>
        <begin position="20"/>
        <end position="242"/>
    </location>
</feature>
<sequence>MKRLCVMLGLLGIAVLAQQAPPYYQRPVEPKRDSERLARELAAGTAEATEWRRIIALYSELEELFKILPMTRQLIEAFPDEPAFWEAHMIACAMSGEATAAESAADHLLAAFPGYPTAQVNAARIFANGGKRERALNLLLQAMESQQLKPNDWDLTMRLLLSIDADPTNIHQRIQAKQAQFPEAKSLKMLMLALYVRFGDYDAADRWLTRYPDLVESPDTRNFQRVLADFRKPHPPADSTTR</sequence>